<sequence length="52" mass="6036">MDAAIRARSPSEIQRQLLNLASSFAPSFQQDAAYIWLTYHMSCKSPYWDGRR</sequence>
<organism evidence="1 2">
    <name type="scientific">Penicillium roqueforti (strain FM164)</name>
    <dbReference type="NCBI Taxonomy" id="1365484"/>
    <lineage>
        <taxon>Eukaryota</taxon>
        <taxon>Fungi</taxon>
        <taxon>Dikarya</taxon>
        <taxon>Ascomycota</taxon>
        <taxon>Pezizomycotina</taxon>
        <taxon>Eurotiomycetes</taxon>
        <taxon>Eurotiomycetidae</taxon>
        <taxon>Eurotiales</taxon>
        <taxon>Aspergillaceae</taxon>
        <taxon>Penicillium</taxon>
    </lineage>
</organism>
<dbReference type="EMBL" id="HG792016">
    <property type="protein sequence ID" value="CDM32046.1"/>
    <property type="molecule type" value="Genomic_DNA"/>
</dbReference>
<keyword evidence="2" id="KW-1185">Reference proteome</keyword>
<dbReference type="Proteomes" id="UP000030686">
    <property type="component" value="Unassembled WGS sequence"/>
</dbReference>
<name>W6Q7Q7_PENRF</name>
<dbReference type="AlphaFoldDB" id="W6Q7Q7"/>
<gene>
    <name evidence="1" type="ORF">PROQFM164_S02g002197</name>
</gene>
<evidence type="ECO:0000313" key="1">
    <source>
        <dbReference type="EMBL" id="CDM32046.1"/>
    </source>
</evidence>
<reference evidence="1" key="1">
    <citation type="journal article" date="2014" name="Nat. Commun.">
        <title>Multiple recent horizontal transfers of a large genomic region in cheese making fungi.</title>
        <authorList>
            <person name="Cheeseman K."/>
            <person name="Ropars J."/>
            <person name="Renault P."/>
            <person name="Dupont J."/>
            <person name="Gouzy J."/>
            <person name="Branca A."/>
            <person name="Abraham A.L."/>
            <person name="Ceppi M."/>
            <person name="Conseiller E."/>
            <person name="Debuchy R."/>
            <person name="Malagnac F."/>
            <person name="Goarin A."/>
            <person name="Silar P."/>
            <person name="Lacoste S."/>
            <person name="Sallet E."/>
            <person name="Bensimon A."/>
            <person name="Giraud T."/>
            <person name="Brygoo Y."/>
        </authorList>
    </citation>
    <scope>NUCLEOTIDE SEQUENCE [LARGE SCALE GENOMIC DNA]</scope>
    <source>
        <strain evidence="1">FM164</strain>
    </source>
</reference>
<proteinExistence type="predicted"/>
<accession>W6Q7Q7</accession>
<protein>
    <submittedName>
        <fullName evidence="1">Genomic scaffold, ProqFM164S02</fullName>
    </submittedName>
</protein>
<evidence type="ECO:0000313" key="2">
    <source>
        <dbReference type="Proteomes" id="UP000030686"/>
    </source>
</evidence>